<feature type="transmembrane region" description="Helical" evidence="1">
    <location>
        <begin position="46"/>
        <end position="66"/>
    </location>
</feature>
<keyword evidence="4" id="KW-1185">Reference proteome</keyword>
<keyword evidence="1" id="KW-1133">Transmembrane helix</keyword>
<dbReference type="Proteomes" id="UP000192756">
    <property type="component" value="Unassembled WGS sequence"/>
</dbReference>
<evidence type="ECO:0000256" key="1">
    <source>
        <dbReference type="SAM" id="Phobius"/>
    </source>
</evidence>
<keyword evidence="3" id="KW-0418">Kinase</keyword>
<evidence type="ECO:0000313" key="4">
    <source>
        <dbReference type="Proteomes" id="UP000192756"/>
    </source>
</evidence>
<keyword evidence="3" id="KW-0808">Transferase</keyword>
<gene>
    <name evidence="3" type="ORF">SAMN04488524_4372</name>
</gene>
<feature type="transmembrane region" description="Helical" evidence="1">
    <location>
        <begin position="73"/>
        <end position="97"/>
    </location>
</feature>
<proteinExistence type="predicted"/>
<evidence type="ECO:0000259" key="2">
    <source>
        <dbReference type="Pfam" id="PF06580"/>
    </source>
</evidence>
<dbReference type="PANTHER" id="PTHR34220">
    <property type="entry name" value="SENSOR HISTIDINE KINASE YPDA"/>
    <property type="match status" value="1"/>
</dbReference>
<name>A0A1W2E170_9SPHI</name>
<dbReference type="EMBL" id="FWXT01000004">
    <property type="protein sequence ID" value="SMD03524.1"/>
    <property type="molecule type" value="Genomic_DNA"/>
</dbReference>
<accession>A0A1W2E170</accession>
<dbReference type="InterPro" id="IPR010559">
    <property type="entry name" value="Sig_transdc_His_kin_internal"/>
</dbReference>
<dbReference type="STRING" id="151894.SAMN04488524_4372"/>
<dbReference type="Pfam" id="PF06580">
    <property type="entry name" value="His_kinase"/>
    <property type="match status" value="1"/>
</dbReference>
<dbReference type="GO" id="GO:0000155">
    <property type="term" value="F:phosphorelay sensor kinase activity"/>
    <property type="evidence" value="ECO:0007669"/>
    <property type="project" value="InterPro"/>
</dbReference>
<sequence>MTNTPLSIRRIKKIASFIFLGWVVVFIVLFNTTLNFSWPVSIADSVITNGLLALACIILSNLLGFYQPKNETIVFVLALTFILALFITFASKFLLLALFSDQQTYVNFLKFSLTVRFLILFVFIAWCALANILWYRLEEQSATQERLLAAQNLSKEAELNKLRHQLQPHFLFNSLNSVYALTIVNPKEAGTMITKLASFLRGTLKRDDEVWVNVAEEMEYIGLYLDIEKVRFSHRLNIDVKIAEETLNLCLPGTLLQPIVENAIKFGLYNTAAAITISVDVKLQHNHLVITVRNPFDPELKATGGTGFGLSAIRRRLYLLFADEKLLRTEATPENIFITTLKIPQQNDENNID</sequence>
<dbReference type="AlphaFoldDB" id="A0A1W2E170"/>
<evidence type="ECO:0000313" key="3">
    <source>
        <dbReference type="EMBL" id="SMD03524.1"/>
    </source>
</evidence>
<feature type="transmembrane region" description="Helical" evidence="1">
    <location>
        <begin position="117"/>
        <end position="137"/>
    </location>
</feature>
<dbReference type="InterPro" id="IPR036890">
    <property type="entry name" value="HATPase_C_sf"/>
</dbReference>
<feature type="transmembrane region" description="Helical" evidence="1">
    <location>
        <begin position="14"/>
        <end position="34"/>
    </location>
</feature>
<organism evidence="3 4">
    <name type="scientific">Pedobacter africanus</name>
    <dbReference type="NCBI Taxonomy" id="151894"/>
    <lineage>
        <taxon>Bacteria</taxon>
        <taxon>Pseudomonadati</taxon>
        <taxon>Bacteroidota</taxon>
        <taxon>Sphingobacteriia</taxon>
        <taxon>Sphingobacteriales</taxon>
        <taxon>Sphingobacteriaceae</taxon>
        <taxon>Pedobacter</taxon>
    </lineage>
</organism>
<dbReference type="InterPro" id="IPR050640">
    <property type="entry name" value="Bact_2-comp_sensor_kinase"/>
</dbReference>
<dbReference type="SUPFAM" id="SSF55874">
    <property type="entry name" value="ATPase domain of HSP90 chaperone/DNA topoisomerase II/histidine kinase"/>
    <property type="match status" value="1"/>
</dbReference>
<feature type="domain" description="Signal transduction histidine kinase internal region" evidence="2">
    <location>
        <begin position="157"/>
        <end position="236"/>
    </location>
</feature>
<dbReference type="Gene3D" id="3.30.565.10">
    <property type="entry name" value="Histidine kinase-like ATPase, C-terminal domain"/>
    <property type="match status" value="1"/>
</dbReference>
<protein>
    <submittedName>
        <fullName evidence="3">Histidine kinase</fullName>
    </submittedName>
</protein>
<keyword evidence="1" id="KW-0812">Transmembrane</keyword>
<dbReference type="GO" id="GO:0016020">
    <property type="term" value="C:membrane"/>
    <property type="evidence" value="ECO:0007669"/>
    <property type="project" value="InterPro"/>
</dbReference>
<reference evidence="4" key="1">
    <citation type="submission" date="2017-04" db="EMBL/GenBank/DDBJ databases">
        <authorList>
            <person name="Varghese N."/>
            <person name="Submissions S."/>
        </authorList>
    </citation>
    <scope>NUCLEOTIDE SEQUENCE [LARGE SCALE GENOMIC DNA]</scope>
    <source>
        <strain evidence="4">DSM 12126</strain>
    </source>
</reference>
<keyword evidence="1" id="KW-0472">Membrane</keyword>
<dbReference type="PANTHER" id="PTHR34220:SF7">
    <property type="entry name" value="SENSOR HISTIDINE KINASE YPDA"/>
    <property type="match status" value="1"/>
</dbReference>
<dbReference type="RefSeq" id="WP_235012640.1">
    <property type="nucleotide sequence ID" value="NZ_FWXT01000004.1"/>
</dbReference>